<gene>
    <name evidence="1" type="ORF">LCGC14_2491320</name>
</gene>
<comment type="caution">
    <text evidence="1">The sequence shown here is derived from an EMBL/GenBank/DDBJ whole genome shotgun (WGS) entry which is preliminary data.</text>
</comment>
<reference evidence="1" key="1">
    <citation type="journal article" date="2015" name="Nature">
        <title>Complex archaea that bridge the gap between prokaryotes and eukaryotes.</title>
        <authorList>
            <person name="Spang A."/>
            <person name="Saw J.H."/>
            <person name="Jorgensen S.L."/>
            <person name="Zaremba-Niedzwiedzka K."/>
            <person name="Martijn J."/>
            <person name="Lind A.E."/>
            <person name="van Eijk R."/>
            <person name="Schleper C."/>
            <person name="Guy L."/>
            <person name="Ettema T.J."/>
        </authorList>
    </citation>
    <scope>NUCLEOTIDE SEQUENCE</scope>
</reference>
<feature type="non-terminal residue" evidence="1">
    <location>
        <position position="1"/>
    </location>
</feature>
<sequence>LFSGIKGLFGGGGGGEQVLDVAATNFATTLGGGMTSAVASAAPGFMGTITGLIGTAANFIPVIGPLLAAFGGPLLKGLKALGGKVFGAIKQMFGGPSGAELAARDIKASVDALFDSILSTGQIAEATQAAQGGDNRWALNNIAVRDSYLAIGKSEDEAAAAGQRLADASKATPEIAQQTVDEITAVAERVQAAMALTGLSLSELRNKAISDAQEMGISVEAAFNKLATAVPEAVATAANSQCVAQTKASDCAVKGAKKGKKAIKSAAMEAAKAVRDSTTKQIEGYTMVSSAIADTATKAVAITMASAEEQKRIAVDLRDEKIKAQQDVLDSAITSSTGVTTAFETSTTDIAVAIADMTGLSEIKLQEMLDSAVTNSTEIAAAFGISTTDTGNRFAEMSDSMKVKLQEVLESVVGIGGGFRGVSEVARAALDELLDSTATTTTEMTTAFRVSSADIGLEFEGLSESINGKLQDVLDDAITSTTGITTAFEESTTEIAIGFEEV</sequence>
<accession>A0A0F9BSJ4</accession>
<feature type="non-terminal residue" evidence="1">
    <location>
        <position position="502"/>
    </location>
</feature>
<organism evidence="1">
    <name type="scientific">marine sediment metagenome</name>
    <dbReference type="NCBI Taxonomy" id="412755"/>
    <lineage>
        <taxon>unclassified sequences</taxon>
        <taxon>metagenomes</taxon>
        <taxon>ecological metagenomes</taxon>
    </lineage>
</organism>
<name>A0A0F9BSJ4_9ZZZZ</name>
<dbReference type="AlphaFoldDB" id="A0A0F9BSJ4"/>
<proteinExistence type="predicted"/>
<dbReference type="EMBL" id="LAZR01039496">
    <property type="protein sequence ID" value="KKL16862.1"/>
    <property type="molecule type" value="Genomic_DNA"/>
</dbReference>
<protein>
    <submittedName>
        <fullName evidence="1">Uncharacterized protein</fullName>
    </submittedName>
</protein>
<evidence type="ECO:0000313" key="1">
    <source>
        <dbReference type="EMBL" id="KKL16862.1"/>
    </source>
</evidence>